<keyword evidence="2" id="KW-1133">Transmembrane helix</keyword>
<dbReference type="EMBL" id="CAJVCH010189122">
    <property type="protein sequence ID" value="CAG7730115.1"/>
    <property type="molecule type" value="Genomic_DNA"/>
</dbReference>
<proteinExistence type="predicted"/>
<evidence type="ECO:0000313" key="3">
    <source>
        <dbReference type="EMBL" id="CAG7730115.1"/>
    </source>
</evidence>
<sequence length="287" mass="31941">MSFQRCSCRYKYNTYFLLILFYDDSPATALTSLLNEDQIRKKMILKKKWLGLVLLIVVGLVAFSIFITYAVKNQDPRQLEDVYPDSSDKLTVVFPDEQSDSNEMPLQEISLSTTTTTKSPLVSTPAARKAATTETSLPITLIPTKEVGTVEVTSATSEYQSTLQNTLDSKGPNAPNQSKSIANEKPMSSSTRSLPANAADRDPVDLLVHMAVNTSYTCFECEHQIFGVKLYLPLDNMTFGPYYGKGKKKTKKLSAAEACNFLYNIHPKFQPNDESKTEGINCHSTKC</sequence>
<keyword evidence="2" id="KW-0472">Membrane</keyword>
<organism evidence="3 4">
    <name type="scientific">Allacma fusca</name>
    <dbReference type="NCBI Taxonomy" id="39272"/>
    <lineage>
        <taxon>Eukaryota</taxon>
        <taxon>Metazoa</taxon>
        <taxon>Ecdysozoa</taxon>
        <taxon>Arthropoda</taxon>
        <taxon>Hexapoda</taxon>
        <taxon>Collembola</taxon>
        <taxon>Symphypleona</taxon>
        <taxon>Sminthuridae</taxon>
        <taxon>Allacma</taxon>
    </lineage>
</organism>
<dbReference type="AlphaFoldDB" id="A0A8J2P322"/>
<protein>
    <submittedName>
        <fullName evidence="3">Uncharacterized protein</fullName>
    </submittedName>
</protein>
<accession>A0A8J2P322</accession>
<feature type="transmembrane region" description="Helical" evidence="2">
    <location>
        <begin position="49"/>
        <end position="71"/>
    </location>
</feature>
<reference evidence="3" key="1">
    <citation type="submission" date="2021-06" db="EMBL/GenBank/DDBJ databases">
        <authorList>
            <person name="Hodson N. C."/>
            <person name="Mongue J. A."/>
            <person name="Jaron S. K."/>
        </authorList>
    </citation>
    <scope>NUCLEOTIDE SEQUENCE</scope>
</reference>
<comment type="caution">
    <text evidence="3">The sequence shown here is derived from an EMBL/GenBank/DDBJ whole genome shotgun (WGS) entry which is preliminary data.</text>
</comment>
<evidence type="ECO:0000256" key="2">
    <source>
        <dbReference type="SAM" id="Phobius"/>
    </source>
</evidence>
<dbReference type="Proteomes" id="UP000708208">
    <property type="component" value="Unassembled WGS sequence"/>
</dbReference>
<feature type="compositionally biased region" description="Polar residues" evidence="1">
    <location>
        <begin position="161"/>
        <end position="194"/>
    </location>
</feature>
<keyword evidence="2" id="KW-0812">Transmembrane</keyword>
<name>A0A8J2P322_9HEXA</name>
<evidence type="ECO:0000256" key="1">
    <source>
        <dbReference type="SAM" id="MobiDB-lite"/>
    </source>
</evidence>
<feature type="region of interest" description="Disordered" evidence="1">
    <location>
        <begin position="161"/>
        <end position="197"/>
    </location>
</feature>
<keyword evidence="4" id="KW-1185">Reference proteome</keyword>
<evidence type="ECO:0000313" key="4">
    <source>
        <dbReference type="Proteomes" id="UP000708208"/>
    </source>
</evidence>
<gene>
    <name evidence="3" type="ORF">AFUS01_LOCUS18785</name>
</gene>